<name>A0A075HCE5_9ARCH</name>
<proteinExistence type="predicted"/>
<dbReference type="EMBL" id="KF900918">
    <property type="protein sequence ID" value="AIF11478.1"/>
    <property type="molecule type" value="Genomic_DNA"/>
</dbReference>
<reference evidence="1" key="1">
    <citation type="journal article" date="2014" name="Genome Biol. Evol.">
        <title>Pangenome evidence for extensive interdomain horizontal transfer affecting lineage core and shell genes in uncultured planktonic thaumarchaeota and euryarchaeota.</title>
        <authorList>
            <person name="Deschamps P."/>
            <person name="Zivanovic Y."/>
            <person name="Moreira D."/>
            <person name="Rodriguez-Valera F."/>
            <person name="Lopez-Garcia P."/>
        </authorList>
    </citation>
    <scope>NUCLEOTIDE SEQUENCE</scope>
</reference>
<evidence type="ECO:0000313" key="1">
    <source>
        <dbReference type="EMBL" id="AIF11478.1"/>
    </source>
</evidence>
<accession>A0A075HCE5</accession>
<organism evidence="1">
    <name type="scientific">uncultured marine thaumarchaeote KM3_52_B01</name>
    <dbReference type="NCBI Taxonomy" id="1456176"/>
    <lineage>
        <taxon>Archaea</taxon>
        <taxon>Nitrososphaerota</taxon>
        <taxon>environmental samples</taxon>
    </lineage>
</organism>
<dbReference type="AlphaFoldDB" id="A0A075HCE5"/>
<sequence>MLQHARWSSVATGDRVFQHYRPMNHHYIFFLNGNPTLGPQNCCCSDRVIMKVSECIQIVIQMKIG</sequence>
<protein>
    <submittedName>
        <fullName evidence="1">Uncharacterized protein</fullName>
    </submittedName>
</protein>